<evidence type="ECO:0000256" key="4">
    <source>
        <dbReference type="ARBA" id="ARBA00023172"/>
    </source>
</evidence>
<keyword evidence="4" id="KW-0233">DNA recombination</keyword>
<comment type="caution">
    <text evidence="6">The sequence shown here is derived from an EMBL/GenBank/DDBJ whole genome shotgun (WGS) entry which is preliminary data.</text>
</comment>
<dbReference type="InterPro" id="IPR050808">
    <property type="entry name" value="Phage_Integrase"/>
</dbReference>
<reference evidence="7" key="1">
    <citation type="journal article" date="2019" name="Int. J. Syst. Evol. Microbiol.">
        <title>The Global Catalogue of Microorganisms (GCM) 10K type strain sequencing project: providing services to taxonomists for standard genome sequencing and annotation.</title>
        <authorList>
            <consortium name="The Broad Institute Genomics Platform"/>
            <consortium name="The Broad Institute Genome Sequencing Center for Infectious Disease"/>
            <person name="Wu L."/>
            <person name="Ma J."/>
        </authorList>
    </citation>
    <scope>NUCLEOTIDE SEQUENCE [LARGE SCALE GENOMIC DNA]</scope>
    <source>
        <strain evidence="7">CCUG 55074</strain>
    </source>
</reference>
<dbReference type="InterPro" id="IPR002104">
    <property type="entry name" value="Integrase_catalytic"/>
</dbReference>
<dbReference type="InterPro" id="IPR011010">
    <property type="entry name" value="DNA_brk_join_enz"/>
</dbReference>
<gene>
    <name evidence="6" type="ORF">ACFQ27_09545</name>
</gene>
<dbReference type="Pfam" id="PF00589">
    <property type="entry name" value="Phage_integrase"/>
    <property type="match status" value="1"/>
</dbReference>
<evidence type="ECO:0000313" key="6">
    <source>
        <dbReference type="EMBL" id="MFD1190823.1"/>
    </source>
</evidence>
<name>A0ABW3T1J5_9CAUL</name>
<dbReference type="PROSITE" id="PS51898">
    <property type="entry name" value="TYR_RECOMBINASE"/>
    <property type="match status" value="1"/>
</dbReference>
<keyword evidence="7" id="KW-1185">Reference proteome</keyword>
<dbReference type="Proteomes" id="UP001597216">
    <property type="component" value="Unassembled WGS sequence"/>
</dbReference>
<feature type="domain" description="Tyr recombinase" evidence="5">
    <location>
        <begin position="175"/>
        <end position="367"/>
    </location>
</feature>
<evidence type="ECO:0000256" key="1">
    <source>
        <dbReference type="ARBA" id="ARBA00008857"/>
    </source>
</evidence>
<dbReference type="InterPro" id="IPR010998">
    <property type="entry name" value="Integrase_recombinase_N"/>
</dbReference>
<dbReference type="EMBL" id="JBHTLQ010000017">
    <property type="protein sequence ID" value="MFD1190823.1"/>
    <property type="molecule type" value="Genomic_DNA"/>
</dbReference>
<evidence type="ECO:0000259" key="5">
    <source>
        <dbReference type="PROSITE" id="PS51898"/>
    </source>
</evidence>
<proteinExistence type="inferred from homology"/>
<organism evidence="6 7">
    <name type="scientific">Phenylobacterium conjunctum</name>
    <dbReference type="NCBI Taxonomy" id="1298959"/>
    <lineage>
        <taxon>Bacteria</taxon>
        <taxon>Pseudomonadati</taxon>
        <taxon>Pseudomonadota</taxon>
        <taxon>Alphaproteobacteria</taxon>
        <taxon>Caulobacterales</taxon>
        <taxon>Caulobacteraceae</taxon>
        <taxon>Phenylobacterium</taxon>
    </lineage>
</organism>
<dbReference type="RefSeq" id="WP_377353431.1">
    <property type="nucleotide sequence ID" value="NZ_JBHTLQ010000017.1"/>
</dbReference>
<protein>
    <submittedName>
        <fullName evidence="6">Tyrosine-type recombinase/integrase</fullName>
    </submittedName>
</protein>
<dbReference type="PANTHER" id="PTHR30629">
    <property type="entry name" value="PROPHAGE INTEGRASE"/>
    <property type="match status" value="1"/>
</dbReference>
<accession>A0ABW3T1J5</accession>
<keyword evidence="2" id="KW-0229">DNA integration</keyword>
<dbReference type="InterPro" id="IPR013762">
    <property type="entry name" value="Integrase-like_cat_sf"/>
</dbReference>
<dbReference type="Gene3D" id="1.10.150.130">
    <property type="match status" value="1"/>
</dbReference>
<dbReference type="PANTHER" id="PTHR30629:SF2">
    <property type="entry name" value="PROPHAGE INTEGRASE INTS-RELATED"/>
    <property type="match status" value="1"/>
</dbReference>
<keyword evidence="3" id="KW-0238">DNA-binding</keyword>
<evidence type="ECO:0000256" key="3">
    <source>
        <dbReference type="ARBA" id="ARBA00023125"/>
    </source>
</evidence>
<evidence type="ECO:0000313" key="7">
    <source>
        <dbReference type="Proteomes" id="UP001597216"/>
    </source>
</evidence>
<sequence length="394" mass="44343">MTASTMVSVMLPGVHRVRKRRANGGVAEYWYAWRGGPQILKAQANSDVLLAREVARATPKAIQAYEVERKPRGDQNYLYGLITRYLVTMAEDDTLAARTKADRRKHLDRARSDLGQMELRALESRRARATLIEWRDRYKATPKTADELLGAVSTVLKWAHDRGELATNPVEDFPRLYKSNRAEVIWEDHHLEILLQNSEPEFQFAVRLAALSGLREGDLIELPWSAVGTDSIVWQTNKSRRRRTIVIPMTKPLQKLLAEIPKHATTVLASSRKRPWKQAGLAAALRRARLDALEAARKAQNDPQAESGIEGLRFHDLRGTAATNYLLAGLEIADVALILGWKPERVREIAARYISAEAMGRAMVKRMGKNAPKTKAVNRLVNRTQAAPRRATNS</sequence>
<dbReference type="Gene3D" id="1.10.443.10">
    <property type="entry name" value="Intergrase catalytic core"/>
    <property type="match status" value="1"/>
</dbReference>
<dbReference type="SUPFAM" id="SSF56349">
    <property type="entry name" value="DNA breaking-rejoining enzymes"/>
    <property type="match status" value="1"/>
</dbReference>
<evidence type="ECO:0000256" key="2">
    <source>
        <dbReference type="ARBA" id="ARBA00022908"/>
    </source>
</evidence>
<comment type="similarity">
    <text evidence="1">Belongs to the 'phage' integrase family.</text>
</comment>